<proteinExistence type="predicted"/>
<keyword evidence="1" id="KW-0378">Hydrolase</keyword>
<dbReference type="Gene3D" id="3.40.630.40">
    <property type="entry name" value="Zn-dependent exopeptidases"/>
    <property type="match status" value="1"/>
</dbReference>
<evidence type="ECO:0000313" key="1">
    <source>
        <dbReference type="EMBL" id="MBB3973432.1"/>
    </source>
</evidence>
<dbReference type="PIRSF" id="PIRSF029730">
    <property type="entry name" value="UCP029730"/>
    <property type="match status" value="1"/>
</dbReference>
<name>A0A7W6CZW3_9HYPH</name>
<keyword evidence="2" id="KW-1185">Reference proteome</keyword>
<accession>A0A7W6CZW3</accession>
<dbReference type="RefSeq" id="WP_183395303.1">
    <property type="nucleotide sequence ID" value="NZ_JACIDR010000003.1"/>
</dbReference>
<dbReference type="GO" id="GO:0016787">
    <property type="term" value="F:hydrolase activity"/>
    <property type="evidence" value="ECO:0007669"/>
    <property type="project" value="UniProtKB-KW"/>
</dbReference>
<dbReference type="InterPro" id="IPR011227">
    <property type="entry name" value="UCP029730"/>
</dbReference>
<evidence type="ECO:0000313" key="2">
    <source>
        <dbReference type="Proteomes" id="UP000528964"/>
    </source>
</evidence>
<organism evidence="1 2">
    <name type="scientific">Hansschlegelia beijingensis</name>
    <dbReference type="NCBI Taxonomy" id="1133344"/>
    <lineage>
        <taxon>Bacteria</taxon>
        <taxon>Pseudomonadati</taxon>
        <taxon>Pseudomonadota</taxon>
        <taxon>Alphaproteobacteria</taxon>
        <taxon>Hyphomicrobiales</taxon>
        <taxon>Methylopilaceae</taxon>
        <taxon>Hansschlegelia</taxon>
    </lineage>
</organism>
<dbReference type="InterPro" id="IPR019793">
    <property type="entry name" value="Peroxidases_heam-ligand_BS"/>
</dbReference>
<protein>
    <submittedName>
        <fullName evidence="1">Putative N-formylglutamate amidohydrolase</fullName>
    </submittedName>
</protein>
<dbReference type="EMBL" id="JACIDR010000003">
    <property type="protein sequence ID" value="MBB3973432.1"/>
    <property type="molecule type" value="Genomic_DNA"/>
</dbReference>
<gene>
    <name evidence="1" type="ORF">GGR24_002102</name>
</gene>
<reference evidence="1 2" key="1">
    <citation type="submission" date="2020-08" db="EMBL/GenBank/DDBJ databases">
        <title>Genomic Encyclopedia of Type Strains, Phase IV (KMG-IV): sequencing the most valuable type-strain genomes for metagenomic binning, comparative biology and taxonomic classification.</title>
        <authorList>
            <person name="Goeker M."/>
        </authorList>
    </citation>
    <scope>NUCLEOTIDE SEQUENCE [LARGE SCALE GENOMIC DNA]</scope>
    <source>
        <strain evidence="1 2">DSM 25481</strain>
    </source>
</reference>
<sequence length="275" mass="30304">MSCDASSLSTKDQEPPFEVVEGLPGSRLLILCDHASNYVPPEFGGLGLSPAEFERHIAYDIGMRGVTLALARLLGAPAVLSRFSRLVIDPNRGEDDPTLLMRLSDGAVVPGNAKAGADEIARRVARFHRPYHDAISAQLDAIVDAGDTPVILSMHSFTPAWKGAPRPWHVGLLWDRDDRLTRPLLEALGREPGLIVGDNEPYDGALVGDTLHQHGTRRGFPHTLVEIRQDLVRDEAGQTEWALRFARLVPPLLELPETRRITHYGSRAEIRRSKS</sequence>
<dbReference type="Proteomes" id="UP000528964">
    <property type="component" value="Unassembled WGS sequence"/>
</dbReference>
<dbReference type="AlphaFoldDB" id="A0A7W6CZW3"/>
<comment type="caution">
    <text evidence="1">The sequence shown here is derived from an EMBL/GenBank/DDBJ whole genome shotgun (WGS) entry which is preliminary data.</text>
</comment>
<dbReference type="SUPFAM" id="SSF53187">
    <property type="entry name" value="Zn-dependent exopeptidases"/>
    <property type="match status" value="1"/>
</dbReference>
<dbReference type="PROSITE" id="PS00435">
    <property type="entry name" value="PEROXIDASE_1"/>
    <property type="match status" value="1"/>
</dbReference>
<dbReference type="InterPro" id="IPR007709">
    <property type="entry name" value="N-FG_amidohydro"/>
</dbReference>
<dbReference type="Pfam" id="PF05013">
    <property type="entry name" value="FGase"/>
    <property type="match status" value="1"/>
</dbReference>